<dbReference type="SMART" id="SM00858">
    <property type="entry name" value="SAF"/>
    <property type="match status" value="1"/>
</dbReference>
<dbReference type="NCBIfam" id="TIGR03170">
    <property type="entry name" value="flgA_cterm"/>
    <property type="match status" value="1"/>
</dbReference>
<dbReference type="PANTHER" id="PTHR36307:SF1">
    <property type="entry name" value="FLAGELLA BASAL BODY P-RING FORMATION PROTEIN FLGA"/>
    <property type="match status" value="1"/>
</dbReference>
<dbReference type="PANTHER" id="PTHR36307">
    <property type="entry name" value="FLAGELLA BASAL BODY P-RING FORMATION PROTEIN FLGA"/>
    <property type="match status" value="1"/>
</dbReference>
<dbReference type="Gene3D" id="3.90.1210.10">
    <property type="entry name" value="Antifreeze-like/N-acetylneuraminic acid synthase C-terminal domain"/>
    <property type="match status" value="1"/>
</dbReference>
<dbReference type="InterPro" id="IPR017585">
    <property type="entry name" value="SAF_FlgA"/>
</dbReference>
<name>A0A3B0XZZ3_9ZZZZ</name>
<dbReference type="Pfam" id="PF17656">
    <property type="entry name" value="ChapFlgA_N"/>
    <property type="match status" value="1"/>
</dbReference>
<evidence type="ECO:0000313" key="5">
    <source>
        <dbReference type="EMBL" id="VAW73948.1"/>
    </source>
</evidence>
<keyword evidence="5" id="KW-0969">Cilium</keyword>
<gene>
    <name evidence="5" type="ORF">MNBD_GAMMA12-3749</name>
</gene>
<evidence type="ECO:0000259" key="4">
    <source>
        <dbReference type="SMART" id="SM00858"/>
    </source>
</evidence>
<proteinExistence type="predicted"/>
<keyword evidence="3" id="KW-0574">Periplasm</keyword>
<comment type="subcellular location">
    <subcellularLocation>
        <location evidence="1">Periplasm</location>
    </subcellularLocation>
</comment>
<dbReference type="InterPro" id="IPR013974">
    <property type="entry name" value="SAF"/>
</dbReference>
<dbReference type="GO" id="GO:0044780">
    <property type="term" value="P:bacterial-type flagellum assembly"/>
    <property type="evidence" value="ECO:0007669"/>
    <property type="project" value="InterPro"/>
</dbReference>
<evidence type="ECO:0000256" key="1">
    <source>
        <dbReference type="ARBA" id="ARBA00004418"/>
    </source>
</evidence>
<evidence type="ECO:0000256" key="3">
    <source>
        <dbReference type="ARBA" id="ARBA00022764"/>
    </source>
</evidence>
<keyword evidence="5" id="KW-0966">Cell projection</keyword>
<protein>
    <submittedName>
        <fullName evidence="5">Flagellar basal-body P-ring formation protein FlgA</fullName>
    </submittedName>
</protein>
<dbReference type="GO" id="GO:0042597">
    <property type="term" value="C:periplasmic space"/>
    <property type="evidence" value="ECO:0007669"/>
    <property type="project" value="UniProtKB-SubCell"/>
</dbReference>
<evidence type="ECO:0000256" key="2">
    <source>
        <dbReference type="ARBA" id="ARBA00022729"/>
    </source>
</evidence>
<dbReference type="Pfam" id="PF13144">
    <property type="entry name" value="ChapFlgA"/>
    <property type="match status" value="1"/>
</dbReference>
<dbReference type="AlphaFoldDB" id="A0A3B0XZZ3"/>
<sequence length="228" mass="25688">MILLLLALNSSPVVAELTFEKHANIIRTVKKFIQLHIQKLHKGEFTVSVGRIDPRHRFNRCTVPLETKLSGNHFRGSAVTVAVRCTKPSPWLVYVPGSVSLFKSVYIARLTMSRGHRIDESDIQLMRRNITRLHYGYIDKKRYIIGKVTRRAIFANTILRTKMLGLPVSVKRGQTVILMAESNGIQVRMSGKALASGPIGHSIRVRNLSSRRIVEGTVIRPGVVKINF</sequence>
<accession>A0A3B0XZZ3</accession>
<dbReference type="InterPro" id="IPR041231">
    <property type="entry name" value="FlgA_N"/>
</dbReference>
<organism evidence="5">
    <name type="scientific">hydrothermal vent metagenome</name>
    <dbReference type="NCBI Taxonomy" id="652676"/>
    <lineage>
        <taxon>unclassified sequences</taxon>
        <taxon>metagenomes</taxon>
        <taxon>ecological metagenomes</taxon>
    </lineage>
</organism>
<reference evidence="5" key="1">
    <citation type="submission" date="2018-06" db="EMBL/GenBank/DDBJ databases">
        <authorList>
            <person name="Zhirakovskaya E."/>
        </authorList>
    </citation>
    <scope>NUCLEOTIDE SEQUENCE</scope>
</reference>
<feature type="domain" description="SAF" evidence="4">
    <location>
        <begin position="102"/>
        <end position="165"/>
    </location>
</feature>
<dbReference type="Gene3D" id="2.30.30.760">
    <property type="match status" value="1"/>
</dbReference>
<dbReference type="InterPro" id="IPR039246">
    <property type="entry name" value="Flagellar_FlgA"/>
</dbReference>
<keyword evidence="5" id="KW-0282">Flagellum</keyword>
<keyword evidence="2" id="KW-0732">Signal</keyword>
<dbReference type="CDD" id="cd11614">
    <property type="entry name" value="SAF_CpaB_FlgA_like"/>
    <property type="match status" value="1"/>
</dbReference>
<dbReference type="EMBL" id="UOFL01000049">
    <property type="protein sequence ID" value="VAW73948.1"/>
    <property type="molecule type" value="Genomic_DNA"/>
</dbReference>